<dbReference type="InterPro" id="IPR045550">
    <property type="entry name" value="AARE_N"/>
</dbReference>
<keyword evidence="12" id="KW-1185">Reference proteome</keyword>
<dbReference type="GO" id="GO:0006508">
    <property type="term" value="P:proteolysis"/>
    <property type="evidence" value="ECO:0007669"/>
    <property type="project" value="InterPro"/>
</dbReference>
<feature type="domain" description="Peptidase S9 prolyl oligopeptidase catalytic" evidence="9">
    <location>
        <begin position="574"/>
        <end position="787"/>
    </location>
</feature>
<dbReference type="Gene3D" id="3.40.50.1820">
    <property type="entry name" value="alpha/beta hydrolase"/>
    <property type="match status" value="1"/>
</dbReference>
<evidence type="ECO:0000256" key="4">
    <source>
        <dbReference type="ARBA" id="ARBA00011881"/>
    </source>
</evidence>
<accession>A0A2G5BJG8</accession>
<dbReference type="Pfam" id="PF00326">
    <property type="entry name" value="Peptidase_S9"/>
    <property type="match status" value="1"/>
</dbReference>
<dbReference type="OrthoDB" id="43744at2759"/>
<evidence type="ECO:0000256" key="7">
    <source>
        <dbReference type="ARBA" id="ARBA00022801"/>
    </source>
</evidence>
<evidence type="ECO:0000313" key="11">
    <source>
        <dbReference type="EMBL" id="PIA19184.1"/>
    </source>
</evidence>
<evidence type="ECO:0000256" key="2">
    <source>
        <dbReference type="ARBA" id="ARBA00004496"/>
    </source>
</evidence>
<dbReference type="EMBL" id="KZ303487">
    <property type="protein sequence ID" value="PIA19184.1"/>
    <property type="molecule type" value="Genomic_DNA"/>
</dbReference>
<gene>
    <name evidence="11" type="ORF">COEREDRAFT_90528</name>
</gene>
<keyword evidence="6" id="KW-0963">Cytoplasm</keyword>
<dbReference type="InterPro" id="IPR001375">
    <property type="entry name" value="Peptidase_S9_cat"/>
</dbReference>
<keyword evidence="7 11" id="KW-0378">Hydrolase</keyword>
<proteinExistence type="inferred from homology"/>
<evidence type="ECO:0000313" key="12">
    <source>
        <dbReference type="Proteomes" id="UP000242474"/>
    </source>
</evidence>
<evidence type="ECO:0000256" key="8">
    <source>
        <dbReference type="ARBA" id="ARBA00032829"/>
    </source>
</evidence>
<dbReference type="SUPFAM" id="SSF53474">
    <property type="entry name" value="alpha/beta-Hydrolases"/>
    <property type="match status" value="1"/>
</dbReference>
<dbReference type="STRING" id="763665.A0A2G5BJG8"/>
<sequence>MTASVFECLVRHMSHPFEFLFLLLAFLFFYFQLTSTVSGSSSQNSRAAVNFVRHIRETYEMSGATQFVSAKAKRTENPDLVTVNYIMRHNFVDADSSITSSSISLSICDFKATTTAENVQTPSNHTSHMSLSSPCNPSLVATLRSETNPVVSHFVDVWYNDVLLKTIDVSNKHGRFYEDQSFGGLSWSNDNEHIVYIAERVEYEKANPDTNNSNMLADAGDITDDIEGAVAGVADPRCYQFEGDWGESYTGMRPPVLVVLNICSGTANILPPIKGVSPGQPQFLSANGVETDRIIFTGYQYGARKYGVRYCHNNPSGIYMCNADGSNLSCIYSGAARSPRVTPSKKGVVFLAHAIGGPHTGRSVVMYFDLIKNESHILVTEIKRPLESQQTINGTILPKGFPGIYTSTFPNQPWIHIEGYQQQEILAFSSIWHSAEVILTLDINNRMLNLQTPTDNTSSNSLLSINENLLIRTSSTPAQPEVLMVGEVAYDVQSHNVTVYWYPVTQPMTSNISWQLIPGNIDKDGSPLESILVYPTKPTYQTRYFWTDDNSATRPLIVRPHGGPHGVSTIGYNSRIAGLVSLGFSVLLVNYSGSIGYGQDAVLKLIGHLDTATTSEIHNSVQYIHDNGKADPLKTLFFGDSFGGYPGALLAAKFPGFYRGFVFSNPIVNLCELVMLSDIPNYFWEEIGLGYSFQSPPDLTPELYARLWQVSPARLANKVREPVLILLGAEDRRIPTQQALSYYYRLKTASVPVECKVYPNVGHSISSVEAERDAFVSTIRFFAASLKR</sequence>
<dbReference type="GO" id="GO:0008242">
    <property type="term" value="F:omega peptidase activity"/>
    <property type="evidence" value="ECO:0007669"/>
    <property type="project" value="UniProtKB-EC"/>
</dbReference>
<evidence type="ECO:0000259" key="9">
    <source>
        <dbReference type="Pfam" id="PF00326"/>
    </source>
</evidence>
<organism evidence="11 12">
    <name type="scientific">Coemansia reversa (strain ATCC 12441 / NRRL 1564)</name>
    <dbReference type="NCBI Taxonomy" id="763665"/>
    <lineage>
        <taxon>Eukaryota</taxon>
        <taxon>Fungi</taxon>
        <taxon>Fungi incertae sedis</taxon>
        <taxon>Zoopagomycota</taxon>
        <taxon>Kickxellomycotina</taxon>
        <taxon>Kickxellomycetes</taxon>
        <taxon>Kickxellales</taxon>
        <taxon>Kickxellaceae</taxon>
        <taxon>Coemansia</taxon>
    </lineage>
</organism>
<comment type="catalytic activity">
    <reaction evidence="1">
        <text>Cleavage of an N-acetyl or N-formyl amino acid from the N-terminus of a polypeptide.</text>
        <dbReference type="EC" id="3.4.19.1"/>
    </reaction>
</comment>
<dbReference type="InterPro" id="IPR029058">
    <property type="entry name" value="AB_hydrolase_fold"/>
</dbReference>
<dbReference type="Proteomes" id="UP000242474">
    <property type="component" value="Unassembled WGS sequence"/>
</dbReference>
<protein>
    <recommendedName>
        <fullName evidence="5">acylaminoacyl-peptidase</fullName>
        <ecNumber evidence="5">3.4.19.1</ecNumber>
    </recommendedName>
    <alternativeName>
        <fullName evidence="8">Dipeptidyl-peptidase V</fullName>
    </alternativeName>
</protein>
<evidence type="ECO:0000259" key="10">
    <source>
        <dbReference type="Pfam" id="PF19283"/>
    </source>
</evidence>
<name>A0A2G5BJG8_COERN</name>
<evidence type="ECO:0000256" key="1">
    <source>
        <dbReference type="ARBA" id="ARBA00000721"/>
    </source>
</evidence>
<dbReference type="AlphaFoldDB" id="A0A2G5BJG8"/>
<feature type="domain" description="Acylamino-acid-releasing enzyme N-terminal" evidence="10">
    <location>
        <begin position="132"/>
        <end position="510"/>
    </location>
</feature>
<dbReference type="GO" id="GO:0005737">
    <property type="term" value="C:cytoplasm"/>
    <property type="evidence" value="ECO:0007669"/>
    <property type="project" value="UniProtKB-SubCell"/>
</dbReference>
<dbReference type="PANTHER" id="PTHR42776:SF4">
    <property type="entry name" value="ACYLAMINO-ACID-RELEASING ENZYME"/>
    <property type="match status" value="1"/>
</dbReference>
<comment type="similarity">
    <text evidence="3">Belongs to the peptidase S9C family.</text>
</comment>
<dbReference type="Pfam" id="PF19283">
    <property type="entry name" value="APEH_N"/>
    <property type="match status" value="1"/>
</dbReference>
<comment type="subunit">
    <text evidence="4">Homotetramer.</text>
</comment>
<reference evidence="11 12" key="1">
    <citation type="journal article" date="2015" name="Genome Biol. Evol.">
        <title>Phylogenomic analyses indicate that early fungi evolved digesting cell walls of algal ancestors of land plants.</title>
        <authorList>
            <person name="Chang Y."/>
            <person name="Wang S."/>
            <person name="Sekimoto S."/>
            <person name="Aerts A.L."/>
            <person name="Choi C."/>
            <person name="Clum A."/>
            <person name="LaButti K.M."/>
            <person name="Lindquist E.A."/>
            <person name="Yee Ngan C."/>
            <person name="Ohm R.A."/>
            <person name="Salamov A.A."/>
            <person name="Grigoriev I.V."/>
            <person name="Spatafora J.W."/>
            <person name="Berbee M.L."/>
        </authorList>
    </citation>
    <scope>NUCLEOTIDE SEQUENCE [LARGE SCALE GENOMIC DNA]</scope>
    <source>
        <strain evidence="11 12">NRRL 1564</strain>
    </source>
</reference>
<evidence type="ECO:0000256" key="3">
    <source>
        <dbReference type="ARBA" id="ARBA00010040"/>
    </source>
</evidence>
<dbReference type="PANTHER" id="PTHR42776">
    <property type="entry name" value="SERINE PEPTIDASE S9 FAMILY MEMBER"/>
    <property type="match status" value="1"/>
</dbReference>
<evidence type="ECO:0000256" key="6">
    <source>
        <dbReference type="ARBA" id="ARBA00022490"/>
    </source>
</evidence>
<evidence type="ECO:0000256" key="5">
    <source>
        <dbReference type="ARBA" id="ARBA00012917"/>
    </source>
</evidence>
<dbReference type="EC" id="3.4.19.1" evidence="5"/>
<comment type="subcellular location">
    <subcellularLocation>
        <location evidence="2">Cytoplasm</location>
    </subcellularLocation>
</comment>
<dbReference type="GO" id="GO:0004252">
    <property type="term" value="F:serine-type endopeptidase activity"/>
    <property type="evidence" value="ECO:0007669"/>
    <property type="project" value="TreeGrafter"/>
</dbReference>